<gene>
    <name evidence="2" type="ORF">C2E20_2983</name>
</gene>
<dbReference type="Proteomes" id="UP000239649">
    <property type="component" value="Unassembled WGS sequence"/>
</dbReference>
<protein>
    <submittedName>
        <fullName evidence="2">U5 snRNP spliceosome subunit</fullName>
    </submittedName>
</protein>
<evidence type="ECO:0000313" key="3">
    <source>
        <dbReference type="Proteomes" id="UP000239649"/>
    </source>
</evidence>
<proteinExistence type="predicted"/>
<evidence type="ECO:0000313" key="2">
    <source>
        <dbReference type="EMBL" id="PSC73648.1"/>
    </source>
</evidence>
<keyword evidence="3" id="KW-1185">Reference proteome</keyword>
<feature type="compositionally biased region" description="Basic and acidic residues" evidence="1">
    <location>
        <begin position="14"/>
        <end position="29"/>
    </location>
</feature>
<name>A0A2P6VHU8_9CHLO</name>
<feature type="region of interest" description="Disordered" evidence="1">
    <location>
        <begin position="1"/>
        <end position="79"/>
    </location>
</feature>
<dbReference type="AlphaFoldDB" id="A0A2P6VHU8"/>
<organism evidence="2 3">
    <name type="scientific">Micractinium conductrix</name>
    <dbReference type="NCBI Taxonomy" id="554055"/>
    <lineage>
        <taxon>Eukaryota</taxon>
        <taxon>Viridiplantae</taxon>
        <taxon>Chlorophyta</taxon>
        <taxon>core chlorophytes</taxon>
        <taxon>Trebouxiophyceae</taxon>
        <taxon>Chlorellales</taxon>
        <taxon>Chlorellaceae</taxon>
        <taxon>Chlorella clade</taxon>
        <taxon>Micractinium</taxon>
    </lineage>
</organism>
<feature type="compositionally biased region" description="Basic and acidic residues" evidence="1">
    <location>
        <begin position="66"/>
        <end position="79"/>
    </location>
</feature>
<comment type="caution">
    <text evidence="2">The sequence shown here is derived from an EMBL/GenBank/DDBJ whole genome shotgun (WGS) entry which is preliminary data.</text>
</comment>
<sequence>MSEDKVKIVYGLPEHLKGKAHEKDKKEGQPHTAGDQRYAAEEWEGGHADERTADTGVPGTSSPRGHSTETVEGREGWRD</sequence>
<evidence type="ECO:0000256" key="1">
    <source>
        <dbReference type="SAM" id="MobiDB-lite"/>
    </source>
</evidence>
<reference evidence="2 3" key="1">
    <citation type="journal article" date="2018" name="Plant J.">
        <title>Genome sequences of Chlorella sorokiniana UTEX 1602 and Micractinium conductrix SAG 241.80: implications to maltose excretion by a green alga.</title>
        <authorList>
            <person name="Arriola M.B."/>
            <person name="Velmurugan N."/>
            <person name="Zhang Y."/>
            <person name="Plunkett M.H."/>
            <person name="Hondzo H."/>
            <person name="Barney B.M."/>
        </authorList>
    </citation>
    <scope>NUCLEOTIDE SEQUENCE [LARGE SCALE GENOMIC DNA]</scope>
    <source>
        <strain evidence="2 3">SAG 241.80</strain>
    </source>
</reference>
<dbReference type="OrthoDB" id="10410462at2759"/>
<dbReference type="EMBL" id="LHPF02000006">
    <property type="protein sequence ID" value="PSC73648.1"/>
    <property type="molecule type" value="Genomic_DNA"/>
</dbReference>
<accession>A0A2P6VHU8</accession>
<feature type="compositionally biased region" description="Basic and acidic residues" evidence="1">
    <location>
        <begin position="38"/>
        <end position="53"/>
    </location>
</feature>